<feature type="transmembrane region" description="Helical" evidence="2">
    <location>
        <begin position="209"/>
        <end position="229"/>
    </location>
</feature>
<keyword evidence="1" id="KW-0175">Coiled coil</keyword>
<dbReference type="EMBL" id="JAHLFJ010000083">
    <property type="protein sequence ID" value="MBU3856786.1"/>
    <property type="molecule type" value="Genomic_DNA"/>
</dbReference>
<evidence type="ECO:0000313" key="3">
    <source>
        <dbReference type="EMBL" id="MBU3856786.1"/>
    </source>
</evidence>
<reference evidence="3" key="2">
    <citation type="submission" date="2021-04" db="EMBL/GenBank/DDBJ databases">
        <authorList>
            <person name="Gilroy R."/>
        </authorList>
    </citation>
    <scope>NUCLEOTIDE SEQUENCE</scope>
    <source>
        <strain evidence="3">8470</strain>
    </source>
</reference>
<feature type="transmembrane region" description="Helical" evidence="2">
    <location>
        <begin position="183"/>
        <end position="203"/>
    </location>
</feature>
<dbReference type="Proteomes" id="UP000784286">
    <property type="component" value="Unassembled WGS sequence"/>
</dbReference>
<gene>
    <name evidence="3" type="ORF">H9928_09600</name>
</gene>
<evidence type="ECO:0000313" key="4">
    <source>
        <dbReference type="Proteomes" id="UP000784286"/>
    </source>
</evidence>
<protein>
    <submittedName>
        <fullName evidence="3">Uncharacterized protein</fullName>
    </submittedName>
</protein>
<keyword evidence="2" id="KW-0472">Membrane</keyword>
<name>A0A948X3V3_9BACT</name>
<reference evidence="3" key="1">
    <citation type="journal article" date="2021" name="PeerJ">
        <title>Extensive microbial diversity within the chicken gut microbiome revealed by metagenomics and culture.</title>
        <authorList>
            <person name="Gilroy R."/>
            <person name="Ravi A."/>
            <person name="Getino M."/>
            <person name="Pursley I."/>
            <person name="Horton D.L."/>
            <person name="Alikhan N.F."/>
            <person name="Baker D."/>
            <person name="Gharbi K."/>
            <person name="Hall N."/>
            <person name="Watson M."/>
            <person name="Adriaenssens E.M."/>
            <person name="Foster-Nyarko E."/>
            <person name="Jarju S."/>
            <person name="Secka A."/>
            <person name="Antonio M."/>
            <person name="Oren A."/>
            <person name="Chaudhuri R.R."/>
            <person name="La Ragione R."/>
            <person name="Hildebrand F."/>
            <person name="Pallen M.J."/>
        </authorList>
    </citation>
    <scope>NUCLEOTIDE SEQUENCE</scope>
    <source>
        <strain evidence="3">8470</strain>
    </source>
</reference>
<keyword evidence="2" id="KW-0812">Transmembrane</keyword>
<sequence length="253" mass="28900">MKTYILSVFDDLQRFGDSLDVKAALCNKSWLVFNDLGVKEVYVFQKDGTLFDSINGKVTKGSWQYIKANKTLLITVEEDAYMFHPLFMDGTVLVLQMDGTEDCCFMIDENNQKFFLPKTVEALCLYFKQNESVAPDEKYNQLSSDKELQEERIRQDEAAIAEILEKNVTYQALVARGSRNIKLAGAFLFATFIIPLILSSLFVGDIISLIALFIGAVCFVLAVVYWRYFNLAEESAKKISKEVSQEYYKNNRP</sequence>
<accession>A0A948X3V3</accession>
<comment type="caution">
    <text evidence="3">The sequence shown here is derived from an EMBL/GenBank/DDBJ whole genome shotgun (WGS) entry which is preliminary data.</text>
</comment>
<organism evidence="3 4">
    <name type="scientific">Candidatus Phocaeicola excrementipullorum</name>
    <dbReference type="NCBI Taxonomy" id="2838731"/>
    <lineage>
        <taxon>Bacteria</taxon>
        <taxon>Pseudomonadati</taxon>
        <taxon>Bacteroidota</taxon>
        <taxon>Bacteroidia</taxon>
        <taxon>Bacteroidales</taxon>
        <taxon>Bacteroidaceae</taxon>
        <taxon>Phocaeicola</taxon>
    </lineage>
</organism>
<dbReference type="AlphaFoldDB" id="A0A948X3V3"/>
<evidence type="ECO:0000256" key="1">
    <source>
        <dbReference type="SAM" id="Coils"/>
    </source>
</evidence>
<feature type="coiled-coil region" evidence="1">
    <location>
        <begin position="139"/>
        <end position="166"/>
    </location>
</feature>
<keyword evidence="2" id="KW-1133">Transmembrane helix</keyword>
<evidence type="ECO:0000256" key="2">
    <source>
        <dbReference type="SAM" id="Phobius"/>
    </source>
</evidence>
<proteinExistence type="predicted"/>